<keyword evidence="3" id="KW-1185">Reference proteome</keyword>
<dbReference type="STRING" id="1325734.A0A428PTZ8"/>
<proteinExistence type="predicted"/>
<protein>
    <recommendedName>
        <fullName evidence="4">Apple domain-containing protein</fullName>
    </recommendedName>
</protein>
<evidence type="ECO:0008006" key="4">
    <source>
        <dbReference type="Google" id="ProtNLM"/>
    </source>
</evidence>
<organism evidence="2 3">
    <name type="scientific">Fusarium duplospermum</name>
    <dbReference type="NCBI Taxonomy" id="1325734"/>
    <lineage>
        <taxon>Eukaryota</taxon>
        <taxon>Fungi</taxon>
        <taxon>Dikarya</taxon>
        <taxon>Ascomycota</taxon>
        <taxon>Pezizomycotina</taxon>
        <taxon>Sordariomycetes</taxon>
        <taxon>Hypocreomycetidae</taxon>
        <taxon>Hypocreales</taxon>
        <taxon>Nectriaceae</taxon>
        <taxon>Fusarium</taxon>
        <taxon>Fusarium solani species complex</taxon>
    </lineage>
</organism>
<comment type="caution">
    <text evidence="2">The sequence shown here is derived from an EMBL/GenBank/DDBJ whole genome shotgun (WGS) entry which is preliminary data.</text>
</comment>
<dbReference type="EMBL" id="NKCI01000092">
    <property type="protein sequence ID" value="RSL56423.1"/>
    <property type="molecule type" value="Genomic_DNA"/>
</dbReference>
<feature type="chain" id="PRO_5019374532" description="Apple domain-containing protein" evidence="1">
    <location>
        <begin position="20"/>
        <end position="345"/>
    </location>
</feature>
<reference evidence="2 3" key="1">
    <citation type="submission" date="2017-06" db="EMBL/GenBank/DDBJ databases">
        <title>Comparative genomic analysis of Ambrosia Fusariam Clade fungi.</title>
        <authorList>
            <person name="Stajich J.E."/>
            <person name="Carrillo J."/>
            <person name="Kijimoto T."/>
            <person name="Eskalen A."/>
            <person name="O'Donnell K."/>
            <person name="Kasson M."/>
        </authorList>
    </citation>
    <scope>NUCLEOTIDE SEQUENCE [LARGE SCALE GENOMIC DNA]</scope>
    <source>
        <strain evidence="2 3">NRRL62584</strain>
    </source>
</reference>
<name>A0A428PTZ8_9HYPO</name>
<gene>
    <name evidence="2" type="ORF">CEP54_008821</name>
</gene>
<dbReference type="AlphaFoldDB" id="A0A428PTZ8"/>
<dbReference type="OrthoDB" id="5428787at2759"/>
<dbReference type="Proteomes" id="UP000288168">
    <property type="component" value="Unassembled WGS sequence"/>
</dbReference>
<feature type="signal peptide" evidence="1">
    <location>
        <begin position="1"/>
        <end position="19"/>
    </location>
</feature>
<evidence type="ECO:0000256" key="1">
    <source>
        <dbReference type="SAM" id="SignalP"/>
    </source>
</evidence>
<accession>A0A428PTZ8</accession>
<evidence type="ECO:0000313" key="3">
    <source>
        <dbReference type="Proteomes" id="UP000288168"/>
    </source>
</evidence>
<evidence type="ECO:0000313" key="2">
    <source>
        <dbReference type="EMBL" id="RSL56423.1"/>
    </source>
</evidence>
<sequence length="345" mass="37695">MVAWRSLACLLGLGAEAFALGAPQDIVCATQLGPVSVANVPRTTSREVEKITVTKRVIRKVNIIIIPIARVTKTLTTVKKVTTTSTADPDTDLVTETAYDTTWVTSPVEVIETAYSTSTTYNTIWTPVIIPTSPGFVPIQSDPKFVPKLKARALKVQQQANRIAVGAPDSLQPMNPPQYPQRVDCTSKVRSTSTNVIRVTVDGLRLTLFAVTKTQWSTSTSTVTSMEYPDHDTEIVTKRVPTTETKYTNHVTTTTIVESSVEEVTLPLPGGTSYAACQSNNFIFQANGKNGIRSYNIWGAWADDMGEGYDMETCCIECAKRPACMGSSFTWFGASCWDTGDVWKL</sequence>
<keyword evidence="1" id="KW-0732">Signal</keyword>